<feature type="compositionally biased region" description="Polar residues" evidence="1">
    <location>
        <begin position="42"/>
        <end position="62"/>
    </location>
</feature>
<dbReference type="EMBL" id="CAJVPQ010007732">
    <property type="protein sequence ID" value="CAG8699883.1"/>
    <property type="molecule type" value="Genomic_DNA"/>
</dbReference>
<organism evidence="2 3">
    <name type="scientific">Funneliformis caledonium</name>
    <dbReference type="NCBI Taxonomy" id="1117310"/>
    <lineage>
        <taxon>Eukaryota</taxon>
        <taxon>Fungi</taxon>
        <taxon>Fungi incertae sedis</taxon>
        <taxon>Mucoromycota</taxon>
        <taxon>Glomeromycotina</taxon>
        <taxon>Glomeromycetes</taxon>
        <taxon>Glomerales</taxon>
        <taxon>Glomeraceae</taxon>
        <taxon>Funneliformis</taxon>
    </lineage>
</organism>
<name>A0A9N9HPZ1_9GLOM</name>
<accession>A0A9N9HPZ1</accession>
<evidence type="ECO:0000256" key="1">
    <source>
        <dbReference type="SAM" id="MobiDB-lite"/>
    </source>
</evidence>
<feature type="region of interest" description="Disordered" evidence="1">
    <location>
        <begin position="40"/>
        <end position="101"/>
    </location>
</feature>
<feature type="compositionally biased region" description="Basic and acidic residues" evidence="1">
    <location>
        <begin position="67"/>
        <end position="81"/>
    </location>
</feature>
<sequence>MWKNRRGNSFDRSAHKREAFLLLWGCTLPTPKNSWIRLKTVKQPSPSQKPDNQEGSICTTQKGPGHTSRDNWDKAGQEPTRRQGLAQRTWGQLGQGLGLDG</sequence>
<evidence type="ECO:0000313" key="3">
    <source>
        <dbReference type="Proteomes" id="UP000789570"/>
    </source>
</evidence>
<comment type="caution">
    <text evidence="2">The sequence shown here is derived from an EMBL/GenBank/DDBJ whole genome shotgun (WGS) entry which is preliminary data.</text>
</comment>
<proteinExistence type="predicted"/>
<reference evidence="2" key="1">
    <citation type="submission" date="2021-06" db="EMBL/GenBank/DDBJ databases">
        <authorList>
            <person name="Kallberg Y."/>
            <person name="Tangrot J."/>
            <person name="Rosling A."/>
        </authorList>
    </citation>
    <scope>NUCLEOTIDE SEQUENCE</scope>
    <source>
        <strain evidence="2">UK204</strain>
    </source>
</reference>
<dbReference type="Proteomes" id="UP000789570">
    <property type="component" value="Unassembled WGS sequence"/>
</dbReference>
<evidence type="ECO:0000313" key="2">
    <source>
        <dbReference type="EMBL" id="CAG8699883.1"/>
    </source>
</evidence>
<protein>
    <submittedName>
        <fullName evidence="2">12096_t:CDS:1</fullName>
    </submittedName>
</protein>
<gene>
    <name evidence="2" type="ORF">FCALED_LOCUS13423</name>
</gene>
<keyword evidence="3" id="KW-1185">Reference proteome</keyword>
<dbReference type="AlphaFoldDB" id="A0A9N9HPZ1"/>